<reference evidence="1 2" key="1">
    <citation type="submission" date="2014-04" db="EMBL/GenBank/DDBJ databases">
        <authorList>
            <consortium name="DOE Joint Genome Institute"/>
            <person name="Kuo A."/>
            <person name="Kohler A."/>
            <person name="Costa M.D."/>
            <person name="Nagy L.G."/>
            <person name="Floudas D."/>
            <person name="Copeland A."/>
            <person name="Barry K.W."/>
            <person name="Cichocki N."/>
            <person name="Veneault-Fourrey C."/>
            <person name="LaButti K."/>
            <person name="Lindquist E.A."/>
            <person name="Lipzen A."/>
            <person name="Lundell T."/>
            <person name="Morin E."/>
            <person name="Murat C."/>
            <person name="Sun H."/>
            <person name="Tunlid A."/>
            <person name="Henrissat B."/>
            <person name="Grigoriev I.V."/>
            <person name="Hibbett D.S."/>
            <person name="Martin F."/>
            <person name="Nordberg H.P."/>
            <person name="Cantor M.N."/>
            <person name="Hua S.X."/>
        </authorList>
    </citation>
    <scope>NUCLEOTIDE SEQUENCE [LARGE SCALE GENOMIC DNA]</scope>
    <source>
        <strain evidence="1 2">441</strain>
    </source>
</reference>
<feature type="non-terminal residue" evidence="1">
    <location>
        <position position="1"/>
    </location>
</feature>
<dbReference type="AlphaFoldDB" id="A0A0C9YS42"/>
<name>A0A0C9YS42_9AGAM</name>
<gene>
    <name evidence="1" type="ORF">PISMIDRAFT_119470</name>
</gene>
<dbReference type="PANTHER" id="PTHR33096">
    <property type="entry name" value="CXC2 DOMAIN-CONTAINING PROTEIN"/>
    <property type="match status" value="1"/>
</dbReference>
<dbReference type="OrthoDB" id="3251205at2759"/>
<dbReference type="EMBL" id="KN834018">
    <property type="protein sequence ID" value="KIK13132.1"/>
    <property type="molecule type" value="Genomic_DNA"/>
</dbReference>
<proteinExistence type="predicted"/>
<organism evidence="1 2">
    <name type="scientific">Pisolithus microcarpus 441</name>
    <dbReference type="NCBI Taxonomy" id="765257"/>
    <lineage>
        <taxon>Eukaryota</taxon>
        <taxon>Fungi</taxon>
        <taxon>Dikarya</taxon>
        <taxon>Basidiomycota</taxon>
        <taxon>Agaricomycotina</taxon>
        <taxon>Agaricomycetes</taxon>
        <taxon>Agaricomycetidae</taxon>
        <taxon>Boletales</taxon>
        <taxon>Sclerodermatineae</taxon>
        <taxon>Pisolithaceae</taxon>
        <taxon>Pisolithus</taxon>
    </lineage>
</organism>
<dbReference type="HOGENOM" id="CLU_091791_0_0_1"/>
<dbReference type="Proteomes" id="UP000054018">
    <property type="component" value="Unassembled WGS sequence"/>
</dbReference>
<dbReference type="InterPro" id="IPR040521">
    <property type="entry name" value="KDZ"/>
</dbReference>
<protein>
    <submittedName>
        <fullName evidence="1">Uncharacterized protein</fullName>
    </submittedName>
</protein>
<accession>A0A0C9YS42</accession>
<evidence type="ECO:0000313" key="1">
    <source>
        <dbReference type="EMBL" id="KIK13132.1"/>
    </source>
</evidence>
<dbReference type="PANTHER" id="PTHR33096:SF1">
    <property type="entry name" value="CXC1-LIKE CYSTEINE CLUSTER ASSOCIATED WITH KDZ TRANSPOSASES DOMAIN-CONTAINING PROTEIN"/>
    <property type="match status" value="1"/>
</dbReference>
<dbReference type="Pfam" id="PF18758">
    <property type="entry name" value="KDZ"/>
    <property type="match status" value="1"/>
</dbReference>
<keyword evidence="2" id="KW-1185">Reference proteome</keyword>
<sequence length="131" mass="14407">EQHKKMFAISDQSGIFIVCCQHRFVLLGCDMVKSGELMKYPLAIMNKLLSVHGSNGMVFYDIGCAFATTLTNSTITLKALSLNTQMLVGAFHGHAHNCKCQLNWHPLYIRGTGNTKGEGCKHVFSVSNDLA</sequence>
<evidence type="ECO:0000313" key="2">
    <source>
        <dbReference type="Proteomes" id="UP000054018"/>
    </source>
</evidence>
<reference evidence="2" key="2">
    <citation type="submission" date="2015-01" db="EMBL/GenBank/DDBJ databases">
        <title>Evolutionary Origins and Diversification of the Mycorrhizal Mutualists.</title>
        <authorList>
            <consortium name="DOE Joint Genome Institute"/>
            <consortium name="Mycorrhizal Genomics Consortium"/>
            <person name="Kohler A."/>
            <person name="Kuo A."/>
            <person name="Nagy L.G."/>
            <person name="Floudas D."/>
            <person name="Copeland A."/>
            <person name="Barry K.W."/>
            <person name="Cichocki N."/>
            <person name="Veneault-Fourrey C."/>
            <person name="LaButti K."/>
            <person name="Lindquist E.A."/>
            <person name="Lipzen A."/>
            <person name="Lundell T."/>
            <person name="Morin E."/>
            <person name="Murat C."/>
            <person name="Riley R."/>
            <person name="Ohm R."/>
            <person name="Sun H."/>
            <person name="Tunlid A."/>
            <person name="Henrissat B."/>
            <person name="Grigoriev I.V."/>
            <person name="Hibbett D.S."/>
            <person name="Martin F."/>
        </authorList>
    </citation>
    <scope>NUCLEOTIDE SEQUENCE [LARGE SCALE GENOMIC DNA]</scope>
    <source>
        <strain evidence="2">441</strain>
    </source>
</reference>